<evidence type="ECO:0000256" key="8">
    <source>
        <dbReference type="ARBA" id="ARBA00023157"/>
    </source>
</evidence>
<comment type="similarity">
    <text evidence="1">Belongs to the peptidase M43B family.</text>
</comment>
<evidence type="ECO:0000259" key="9">
    <source>
        <dbReference type="Pfam" id="PF05572"/>
    </source>
</evidence>
<keyword evidence="12" id="KW-1185">Reference proteome</keyword>
<dbReference type="Gene3D" id="2.60.40.10">
    <property type="entry name" value="Immunoglobulins"/>
    <property type="match status" value="1"/>
</dbReference>
<dbReference type="GO" id="GO:0006508">
    <property type="term" value="P:proteolysis"/>
    <property type="evidence" value="ECO:0007669"/>
    <property type="project" value="UniProtKB-KW"/>
</dbReference>
<keyword evidence="2" id="KW-0645">Protease</keyword>
<keyword evidence="4" id="KW-0732">Signal</keyword>
<dbReference type="Pfam" id="PF18962">
    <property type="entry name" value="Por_Secre_tail"/>
    <property type="match status" value="1"/>
</dbReference>
<reference evidence="11 12" key="1">
    <citation type="submission" date="2016-11" db="EMBL/GenBank/DDBJ databases">
        <authorList>
            <person name="Jaros S."/>
            <person name="Januszkiewicz K."/>
            <person name="Wedrychowicz H."/>
        </authorList>
    </citation>
    <scope>NUCLEOTIDE SEQUENCE [LARGE SCALE GENOMIC DNA]</scope>
    <source>
        <strain evidence="11 12">DSM 24574</strain>
    </source>
</reference>
<dbReference type="GO" id="GO:0046872">
    <property type="term" value="F:metal ion binding"/>
    <property type="evidence" value="ECO:0007669"/>
    <property type="project" value="UniProtKB-KW"/>
</dbReference>
<evidence type="ECO:0000256" key="1">
    <source>
        <dbReference type="ARBA" id="ARBA00008721"/>
    </source>
</evidence>
<organism evidence="11 12">
    <name type="scientific">Chryseolinea serpens</name>
    <dbReference type="NCBI Taxonomy" id="947013"/>
    <lineage>
        <taxon>Bacteria</taxon>
        <taxon>Pseudomonadati</taxon>
        <taxon>Bacteroidota</taxon>
        <taxon>Cytophagia</taxon>
        <taxon>Cytophagales</taxon>
        <taxon>Fulvivirgaceae</taxon>
        <taxon>Chryseolinea</taxon>
    </lineage>
</organism>
<dbReference type="SUPFAM" id="SSF55486">
    <property type="entry name" value="Metalloproteases ('zincins'), catalytic domain"/>
    <property type="match status" value="1"/>
</dbReference>
<dbReference type="Proteomes" id="UP000184212">
    <property type="component" value="Unassembled WGS sequence"/>
</dbReference>
<evidence type="ECO:0000256" key="5">
    <source>
        <dbReference type="ARBA" id="ARBA00022801"/>
    </source>
</evidence>
<evidence type="ECO:0000256" key="2">
    <source>
        <dbReference type="ARBA" id="ARBA00022670"/>
    </source>
</evidence>
<keyword evidence="5" id="KW-0378">Hydrolase</keyword>
<dbReference type="NCBIfam" id="TIGR04183">
    <property type="entry name" value="Por_Secre_tail"/>
    <property type="match status" value="1"/>
</dbReference>
<dbReference type="PANTHER" id="PTHR47466">
    <property type="match status" value="1"/>
</dbReference>
<evidence type="ECO:0000313" key="11">
    <source>
        <dbReference type="EMBL" id="SHG60101.1"/>
    </source>
</evidence>
<dbReference type="InterPro" id="IPR024079">
    <property type="entry name" value="MetalloPept_cat_dom_sf"/>
</dbReference>
<evidence type="ECO:0000256" key="7">
    <source>
        <dbReference type="ARBA" id="ARBA00023049"/>
    </source>
</evidence>
<dbReference type="InterPro" id="IPR013783">
    <property type="entry name" value="Ig-like_fold"/>
</dbReference>
<keyword evidence="3" id="KW-0479">Metal-binding</keyword>
<feature type="domain" description="Peptidase M43 pregnancy-associated plasma-A" evidence="9">
    <location>
        <begin position="243"/>
        <end position="328"/>
    </location>
</feature>
<keyword evidence="8" id="KW-1015">Disulfide bond</keyword>
<gene>
    <name evidence="11" type="ORF">SAMN04488109_1024</name>
</gene>
<dbReference type="RefSeq" id="WP_084137910.1">
    <property type="nucleotide sequence ID" value="NZ_FQWQ01000001.1"/>
</dbReference>
<dbReference type="OrthoDB" id="6278496at2"/>
<dbReference type="InterPro" id="IPR026444">
    <property type="entry name" value="Secre_tail"/>
</dbReference>
<evidence type="ECO:0000256" key="3">
    <source>
        <dbReference type="ARBA" id="ARBA00022723"/>
    </source>
</evidence>
<protein>
    <submittedName>
        <fullName evidence="11">Por secretion system C-terminal sorting domain-containing protein</fullName>
    </submittedName>
</protein>
<dbReference type="STRING" id="947013.SAMN04488109_1024"/>
<keyword evidence="7" id="KW-0482">Metalloprotease</keyword>
<dbReference type="InterPro" id="IPR008754">
    <property type="entry name" value="Peptidase_M43"/>
</dbReference>
<dbReference type="Gene3D" id="2.60.120.200">
    <property type="match status" value="2"/>
</dbReference>
<name>A0A1M5L529_9BACT</name>
<dbReference type="Gene3D" id="3.40.390.10">
    <property type="entry name" value="Collagenase (Catalytic Domain)"/>
    <property type="match status" value="1"/>
</dbReference>
<keyword evidence="6" id="KW-0862">Zinc</keyword>
<sequence>MRIDSSYFKIALLQCLLVVVSWTAFSQERCGTVEYNNKLLSDKLKLENNPQFEKWLQQKISARARTQSTQRDQTITYTVPVVVHVIHYGEALGAGRNIPDAQILSQIDVLNKDYQRLNADASQTPGEFQPVAASFNVQFVLAKQDPEGLATTGINRVKGTKTSWTINDNYELKALSYWPAEDYLNIWVCDLTSLLGYSQFPVSDLDGLENSSTNRLTDGVVIAYDAFGSNDYGSFNLLANFAKGRSATHEIGHFFGLRHIWGDDGTDCSGTDYVDDTPNQAGSTSGCPSQPHVTCSVDAMFQNYMDYTNDVCMNLFTQGQVARMTTVIENSPRRLSLLTSHGLNDPAPVLNDLGIKTVLAPLSGECSTPVLPTIEVRNYGSNNISSARIRISQNGGAVETKDFTFAPALTALQSTTVSFSSLIFPVGSSLVTFDVLQTNGTTDGQANNNNGQQVVEVPYSIALPFLEQFNTVPSTWKILNPDQKVTWALASTPANGSNKAMEMDFFNYEDNLGEIDPLLTPTFSLITAPAALLKFDVAYARFQSSNDGLKVVVLTNCSADITQGTVVYDKSGATLSTTTSTGNAFVPTADQWRTEQIDLSSYVGQQNLQIAFVGVNDWGNNLYIDNVSLTTTPVHDATLQKVISPYPVTCLEGAVPVLRVKNSGTLINSLKVTSTVNDHAYTQVITGLSIDGGTTKDITLNSLPLADGENTIHFEVSEPNGQQDFNTADNALDIKTVVNKSTDFIPLRQNFEGTFTPQWTSVNPTDGMIWRPFDLTGNKAIYFNAFDNTVANDEAWLASPVLDFSDATEASLSFDVSYSANSTKNDVLRILASRDCGNTYQDTLFTANSAALANGRATTSGWKPTTSSDWTSKTTVLTTLAGEPEVRIAFVVTNGNGNNLYLDNIEFFVSETHIKATEPFTVYPNPAAGGNTNITFNISQKGPVELEVVDTMGKTLVSQTLPDVLNQTYPLSLSSVATGVYLVRVTSGSETHLKKLIVIN</sequence>
<dbReference type="EMBL" id="FQWQ01000001">
    <property type="protein sequence ID" value="SHG60101.1"/>
    <property type="molecule type" value="Genomic_DNA"/>
</dbReference>
<dbReference type="AlphaFoldDB" id="A0A1M5L529"/>
<evidence type="ECO:0000256" key="6">
    <source>
        <dbReference type="ARBA" id="ARBA00022833"/>
    </source>
</evidence>
<evidence type="ECO:0000259" key="10">
    <source>
        <dbReference type="Pfam" id="PF18962"/>
    </source>
</evidence>
<proteinExistence type="inferred from homology"/>
<evidence type="ECO:0000256" key="4">
    <source>
        <dbReference type="ARBA" id="ARBA00022729"/>
    </source>
</evidence>
<dbReference type="PANTHER" id="PTHR47466:SF1">
    <property type="entry name" value="METALLOPROTEASE MEP1 (AFU_ORTHOLOGUE AFUA_1G07730)-RELATED"/>
    <property type="match status" value="1"/>
</dbReference>
<evidence type="ECO:0000313" key="12">
    <source>
        <dbReference type="Proteomes" id="UP000184212"/>
    </source>
</evidence>
<dbReference type="NCBIfam" id="NF038128">
    <property type="entry name" value="choice_anch_J"/>
    <property type="match status" value="2"/>
</dbReference>
<dbReference type="Pfam" id="PF05572">
    <property type="entry name" value="Peptidase_M43"/>
    <property type="match status" value="1"/>
</dbReference>
<accession>A0A1M5L529</accession>
<dbReference type="GO" id="GO:0008237">
    <property type="term" value="F:metallopeptidase activity"/>
    <property type="evidence" value="ECO:0007669"/>
    <property type="project" value="UniProtKB-KW"/>
</dbReference>
<feature type="domain" description="Secretion system C-terminal sorting" evidence="10">
    <location>
        <begin position="922"/>
        <end position="998"/>
    </location>
</feature>
<dbReference type="CDD" id="cd04275">
    <property type="entry name" value="ZnMc_pappalysin_like"/>
    <property type="match status" value="1"/>
</dbReference>